<feature type="compositionally biased region" description="Basic residues" evidence="1">
    <location>
        <begin position="14"/>
        <end position="27"/>
    </location>
</feature>
<dbReference type="EMBL" id="QRAY01000009">
    <property type="protein sequence ID" value="RDS59423.1"/>
    <property type="molecule type" value="Genomic_DNA"/>
</dbReference>
<gene>
    <name evidence="2" type="ORF">DWV05_05935</name>
</gene>
<evidence type="ECO:0000313" key="3">
    <source>
        <dbReference type="Proteomes" id="UP000254492"/>
    </source>
</evidence>
<dbReference type="RefSeq" id="WP_115471124.1">
    <property type="nucleotide sequence ID" value="NZ_JBHLYE010000007.1"/>
</dbReference>
<name>A0ABX9I5N3_9LACO</name>
<evidence type="ECO:0008006" key="4">
    <source>
        <dbReference type="Google" id="ProtNLM"/>
    </source>
</evidence>
<keyword evidence="3" id="KW-1185">Reference proteome</keyword>
<protein>
    <recommendedName>
        <fullName evidence="4">Transposase</fullName>
    </recommendedName>
</protein>
<dbReference type="Proteomes" id="UP000254492">
    <property type="component" value="Unassembled WGS sequence"/>
</dbReference>
<feature type="region of interest" description="Disordered" evidence="1">
    <location>
        <begin position="1"/>
        <end position="31"/>
    </location>
</feature>
<evidence type="ECO:0000256" key="1">
    <source>
        <dbReference type="SAM" id="MobiDB-lite"/>
    </source>
</evidence>
<comment type="caution">
    <text evidence="2">The sequence shown here is derived from an EMBL/GenBank/DDBJ whole genome shotgun (WGS) entry which is preliminary data.</text>
</comment>
<organism evidence="2 3">
    <name type="scientific">Weissella thailandensis</name>
    <dbReference type="NCBI Taxonomy" id="89061"/>
    <lineage>
        <taxon>Bacteria</taxon>
        <taxon>Bacillati</taxon>
        <taxon>Bacillota</taxon>
        <taxon>Bacilli</taxon>
        <taxon>Lactobacillales</taxon>
        <taxon>Lactobacillaceae</taxon>
        <taxon>Weissella</taxon>
    </lineage>
</organism>
<proteinExistence type="predicted"/>
<accession>A0ABX9I5N3</accession>
<reference evidence="2 3" key="1">
    <citation type="submission" date="2018-07" db="EMBL/GenBank/DDBJ databases">
        <title>Genome-based reclassification of Weissella jogaejeotgali as Weissella thailandensis.</title>
        <authorList>
            <person name="Chun J."/>
            <person name="Kim B.-Y."/>
            <person name="Kwak M.-J."/>
        </authorList>
    </citation>
    <scope>NUCLEOTIDE SEQUENCE [LARGE SCALE GENOMIC DNA]</scope>
    <source>
        <strain evidence="2 3">KCTC 3751</strain>
    </source>
</reference>
<evidence type="ECO:0000313" key="2">
    <source>
        <dbReference type="EMBL" id="RDS59423.1"/>
    </source>
</evidence>
<sequence length="77" mass="8722">MIKKNHGTCGIARQLRHRGKTRSRRRDKLPNAHTIHESLRIGDWALDTIVGKTGGQLLVTPMDRKTRLLKARKAASK</sequence>